<evidence type="ECO:0000256" key="1">
    <source>
        <dbReference type="SAM" id="MobiDB-lite"/>
    </source>
</evidence>
<dbReference type="NCBIfam" id="TIGR04222">
    <property type="entry name" value="near_uncomplex"/>
    <property type="match status" value="1"/>
</dbReference>
<reference evidence="2 3" key="1">
    <citation type="submission" date="2018-06" db="EMBL/GenBank/DDBJ databases">
        <title>The complete genome sequence of a nosiheptide producer Streptomyces actuosus ATCC 25421: deducing the ability of producing a new class III lantibiotics.</title>
        <authorList>
            <person name="Liu W."/>
            <person name="Sun F."/>
            <person name="Hu Y."/>
        </authorList>
    </citation>
    <scope>NUCLEOTIDE SEQUENCE [LARGE SCALE GENOMIC DNA]</scope>
    <source>
        <strain evidence="2 3">ATCC 25421</strain>
    </source>
</reference>
<dbReference type="OrthoDB" id="4318370at2"/>
<organism evidence="2 3">
    <name type="scientific">Streptomyces actuosus</name>
    <dbReference type="NCBI Taxonomy" id="1885"/>
    <lineage>
        <taxon>Bacteria</taxon>
        <taxon>Bacillati</taxon>
        <taxon>Actinomycetota</taxon>
        <taxon>Actinomycetes</taxon>
        <taxon>Kitasatosporales</taxon>
        <taxon>Streptomycetaceae</taxon>
        <taxon>Streptomyces</taxon>
    </lineage>
</organism>
<protein>
    <submittedName>
        <fullName evidence="2">TIGR04222 domain-containing membrane protein</fullName>
    </submittedName>
</protein>
<dbReference type="EMBL" id="CP029788">
    <property type="protein sequence ID" value="AWT46215.1"/>
    <property type="molecule type" value="Genomic_DNA"/>
</dbReference>
<dbReference type="KEGG" id="sact:DMT42_30580"/>
<name>A0A2U9PAT3_STRAS</name>
<dbReference type="AlphaFoldDB" id="A0A2U9PAT3"/>
<gene>
    <name evidence="2" type="ORF">DMT42_30580</name>
</gene>
<feature type="region of interest" description="Disordered" evidence="1">
    <location>
        <begin position="188"/>
        <end position="225"/>
    </location>
</feature>
<accession>A0A2U9PAT3</accession>
<proteinExistence type="predicted"/>
<evidence type="ECO:0000313" key="2">
    <source>
        <dbReference type="EMBL" id="AWT46215.1"/>
    </source>
</evidence>
<evidence type="ECO:0000313" key="3">
    <source>
        <dbReference type="Proteomes" id="UP000247634"/>
    </source>
</evidence>
<feature type="compositionally biased region" description="Gly residues" evidence="1">
    <location>
        <begin position="211"/>
        <end position="225"/>
    </location>
</feature>
<feature type="compositionally biased region" description="Basic and acidic residues" evidence="1">
    <location>
        <begin position="197"/>
        <end position="210"/>
    </location>
</feature>
<dbReference type="RefSeq" id="WP_110632450.1">
    <property type="nucleotide sequence ID" value="NZ_CP029788.1"/>
</dbReference>
<dbReference type="InterPro" id="IPR026467">
    <property type="entry name" value="Ser/Gly_Cys_C_dom"/>
</dbReference>
<keyword evidence="3" id="KW-1185">Reference proteome</keyword>
<sequence>MGADTTTKPPGPHEIALLRAGPRAAVTVAVVALHLRGAVGAGRRGTLRRTPGDAAAAFRHPLEKAVRSALYRPAGLRELPGRLMVARALARMRAEAVAAGLSRSVPPRRTRAWRRRLAELRAAHPLPGGPEGLGEDEIVLAVALYGEPALAALVPRFAREAGLTGRGALADAGRFPFGRSDDLRLLSGGESYDGTDDDRGYGGHGGHDHASGGGFGCGGGGGGFD</sequence>
<dbReference type="Proteomes" id="UP000247634">
    <property type="component" value="Chromosome"/>
</dbReference>